<gene>
    <name evidence="17" type="ORF">OXX778_LOCUS656</name>
</gene>
<name>A0A813M4W6_9BILA</name>
<keyword evidence="13" id="KW-0119">Carbohydrate metabolism</keyword>
<evidence type="ECO:0000256" key="14">
    <source>
        <dbReference type="ARBA" id="ARBA00033080"/>
    </source>
</evidence>
<comment type="subcellular location">
    <subcellularLocation>
        <location evidence="1">Endoplasmic reticulum</location>
    </subcellularLocation>
</comment>
<comment type="catalytic activity">
    <reaction evidence="16">
        <text>L-seryl-[protein] + GDP-beta-L-fucose = 3-O-(alpha-L-fucosyl)-L-seryl-[protein] + GDP + H(+)</text>
        <dbReference type="Rhea" id="RHEA:63644"/>
        <dbReference type="Rhea" id="RHEA-COMP:9863"/>
        <dbReference type="Rhea" id="RHEA-COMP:17914"/>
        <dbReference type="ChEBI" id="CHEBI:15378"/>
        <dbReference type="ChEBI" id="CHEBI:29999"/>
        <dbReference type="ChEBI" id="CHEBI:57273"/>
        <dbReference type="ChEBI" id="CHEBI:58189"/>
        <dbReference type="ChEBI" id="CHEBI:189632"/>
        <dbReference type="EC" id="2.4.1.221"/>
    </reaction>
    <physiologicalReaction direction="left-to-right" evidence="16">
        <dbReference type="Rhea" id="RHEA:63645"/>
    </physiologicalReaction>
</comment>
<comment type="similarity">
    <text evidence="3">Belongs to the glycosyltransferase 65 family.</text>
</comment>
<dbReference type="Proteomes" id="UP000663879">
    <property type="component" value="Unassembled WGS sequence"/>
</dbReference>
<evidence type="ECO:0000256" key="9">
    <source>
        <dbReference type="ARBA" id="ARBA00022976"/>
    </source>
</evidence>
<evidence type="ECO:0000256" key="13">
    <source>
        <dbReference type="ARBA" id="ARBA00023277"/>
    </source>
</evidence>
<keyword evidence="7" id="KW-0808">Transferase</keyword>
<accession>A0A813M4W6</accession>
<evidence type="ECO:0000313" key="17">
    <source>
        <dbReference type="EMBL" id="CAF0708677.1"/>
    </source>
</evidence>
<keyword evidence="6" id="KW-0328">Glycosyltransferase</keyword>
<keyword evidence="18" id="KW-1185">Reference proteome</keyword>
<dbReference type="Pfam" id="PF10250">
    <property type="entry name" value="O-FucT"/>
    <property type="match status" value="1"/>
</dbReference>
<dbReference type="Gene3D" id="3.40.50.11340">
    <property type="match status" value="1"/>
</dbReference>
<evidence type="ECO:0000256" key="16">
    <source>
        <dbReference type="ARBA" id="ARBA00048647"/>
    </source>
</evidence>
<evidence type="ECO:0000256" key="11">
    <source>
        <dbReference type="ARBA" id="ARBA00023180"/>
    </source>
</evidence>
<dbReference type="EMBL" id="CAJNOC010000035">
    <property type="protein sequence ID" value="CAF0708677.1"/>
    <property type="molecule type" value="Genomic_DNA"/>
</dbReference>
<keyword evidence="8" id="KW-0256">Endoplasmic reticulum</keyword>
<dbReference type="PANTHER" id="PTHR21420">
    <property type="entry name" value="GDP-FUCOSE PROTEIN O-FUCOSYLTRANSFERASE 1"/>
    <property type="match status" value="1"/>
</dbReference>
<evidence type="ECO:0000313" key="18">
    <source>
        <dbReference type="Proteomes" id="UP000663879"/>
    </source>
</evidence>
<dbReference type="GO" id="GO:0008593">
    <property type="term" value="P:regulation of Notch signaling pathway"/>
    <property type="evidence" value="ECO:0007669"/>
    <property type="project" value="TreeGrafter"/>
</dbReference>
<comment type="pathway">
    <text evidence="2">Protein modification; protein glycosylation.</text>
</comment>
<evidence type="ECO:0000256" key="15">
    <source>
        <dbReference type="ARBA" id="ARBA00047273"/>
    </source>
</evidence>
<evidence type="ECO:0000256" key="7">
    <source>
        <dbReference type="ARBA" id="ARBA00022679"/>
    </source>
</evidence>
<dbReference type="GO" id="GO:0006004">
    <property type="term" value="P:fucose metabolic process"/>
    <property type="evidence" value="ECO:0007669"/>
    <property type="project" value="UniProtKB-KW"/>
</dbReference>
<dbReference type="InterPro" id="IPR019378">
    <property type="entry name" value="GDP-Fuc_O-FucTrfase"/>
</dbReference>
<evidence type="ECO:0000256" key="3">
    <source>
        <dbReference type="ARBA" id="ARBA00010626"/>
    </source>
</evidence>
<keyword evidence="10" id="KW-1015">Disulfide bond</keyword>
<reference evidence="17" key="1">
    <citation type="submission" date="2021-02" db="EMBL/GenBank/DDBJ databases">
        <authorList>
            <person name="Nowell W R."/>
        </authorList>
    </citation>
    <scope>NUCLEOTIDE SEQUENCE</scope>
    <source>
        <strain evidence="17">Ploen Becks lab</strain>
    </source>
</reference>
<evidence type="ECO:0000256" key="5">
    <source>
        <dbReference type="ARBA" id="ARBA00021745"/>
    </source>
</evidence>
<dbReference type="GO" id="GO:0007219">
    <property type="term" value="P:Notch signaling pathway"/>
    <property type="evidence" value="ECO:0007669"/>
    <property type="project" value="UniProtKB-KW"/>
</dbReference>
<keyword evidence="12" id="KW-0294">Fucose metabolism</keyword>
<evidence type="ECO:0000256" key="2">
    <source>
        <dbReference type="ARBA" id="ARBA00004922"/>
    </source>
</evidence>
<dbReference type="CDD" id="cd11302">
    <property type="entry name" value="O-FucT-1"/>
    <property type="match status" value="1"/>
</dbReference>
<dbReference type="GO" id="GO:0046922">
    <property type="term" value="F:peptide-O-fucosyltransferase activity"/>
    <property type="evidence" value="ECO:0007669"/>
    <property type="project" value="UniProtKB-EC"/>
</dbReference>
<organism evidence="17 18">
    <name type="scientific">Brachionus calyciflorus</name>
    <dbReference type="NCBI Taxonomy" id="104777"/>
    <lineage>
        <taxon>Eukaryota</taxon>
        <taxon>Metazoa</taxon>
        <taxon>Spiralia</taxon>
        <taxon>Gnathifera</taxon>
        <taxon>Rotifera</taxon>
        <taxon>Eurotatoria</taxon>
        <taxon>Monogononta</taxon>
        <taxon>Pseudotrocha</taxon>
        <taxon>Ploima</taxon>
        <taxon>Brachionidae</taxon>
        <taxon>Brachionus</taxon>
    </lineage>
</organism>
<comment type="catalytic activity">
    <reaction evidence="15">
        <text>L-threonyl-[protein] + GDP-beta-L-fucose = 3-O-(alpha-L-fucosyl)-L-threonyl-[protein] + GDP + H(+)</text>
        <dbReference type="Rhea" id="RHEA:70491"/>
        <dbReference type="Rhea" id="RHEA-COMP:11060"/>
        <dbReference type="Rhea" id="RHEA-COMP:17915"/>
        <dbReference type="ChEBI" id="CHEBI:15378"/>
        <dbReference type="ChEBI" id="CHEBI:30013"/>
        <dbReference type="ChEBI" id="CHEBI:57273"/>
        <dbReference type="ChEBI" id="CHEBI:58189"/>
        <dbReference type="ChEBI" id="CHEBI:189631"/>
        <dbReference type="EC" id="2.4.1.221"/>
    </reaction>
    <physiologicalReaction direction="left-to-right" evidence="15">
        <dbReference type="Rhea" id="RHEA:70492"/>
    </physiologicalReaction>
</comment>
<evidence type="ECO:0000256" key="4">
    <source>
        <dbReference type="ARBA" id="ARBA00012196"/>
    </source>
</evidence>
<dbReference type="UniPathway" id="UPA00378"/>
<dbReference type="InterPro" id="IPR039922">
    <property type="entry name" value="POFUT1"/>
</dbReference>
<dbReference type="EC" id="2.4.1.221" evidence="4"/>
<dbReference type="GO" id="GO:0005783">
    <property type="term" value="C:endoplasmic reticulum"/>
    <property type="evidence" value="ECO:0007669"/>
    <property type="project" value="UniProtKB-SubCell"/>
</dbReference>
<protein>
    <recommendedName>
        <fullName evidence="5">GDP-fucose protein O-fucosyltransferase 1</fullName>
        <ecNumber evidence="4">2.4.1.221</ecNumber>
    </recommendedName>
    <alternativeName>
        <fullName evidence="14">Peptide-O-fucosyltransferase 1</fullName>
    </alternativeName>
</protein>
<evidence type="ECO:0000256" key="12">
    <source>
        <dbReference type="ARBA" id="ARBA00023253"/>
    </source>
</evidence>
<keyword evidence="11" id="KW-0325">Glycoprotein</keyword>
<sequence length="354" mass="41502">MKLSYLFISIIPVISTYQFDPNGYVIFCLCMGRFGNQADHFLGSMSFAKNLNRTLVVPPFRTFKNVPYSEWFKFEELDKYHRVISAEDFMTFIAPEYWKEDNRIGFCWSYEPIQDCRMKEGNPMQNFWTELGVDKFTKSVNFPLSFSDYELWKSKFPADKYPVLAFRGAPASYPIKKDDRINQRYIVWSDSIISEVDSLIKKFFDDEKYIGIHLRNGIDWSNACRDVDGYDNYMSSPQCLDDSNKKVTKELCFPSVELVLQKLEYVLLEKLNGNVKNVYVATDKNPMIQEIKEYFIQRDLELNIIHHDPWLPIIDLAILAKSDFFIGNCVSSFSAFVVRDRNINKKPSAFWGFD</sequence>
<proteinExistence type="inferred from homology"/>
<dbReference type="AlphaFoldDB" id="A0A813M4W6"/>
<evidence type="ECO:0000256" key="1">
    <source>
        <dbReference type="ARBA" id="ARBA00004240"/>
    </source>
</evidence>
<comment type="caution">
    <text evidence="17">The sequence shown here is derived from an EMBL/GenBank/DDBJ whole genome shotgun (WGS) entry which is preliminary data.</text>
</comment>
<dbReference type="OrthoDB" id="10050276at2759"/>
<dbReference type="Gene3D" id="3.40.50.11350">
    <property type="match status" value="1"/>
</dbReference>
<evidence type="ECO:0000256" key="10">
    <source>
        <dbReference type="ARBA" id="ARBA00023157"/>
    </source>
</evidence>
<dbReference type="PANTHER" id="PTHR21420:SF9">
    <property type="entry name" value="GDP-FUCOSE PROTEIN O-FUCOSYLTRANSFERASE 1"/>
    <property type="match status" value="1"/>
</dbReference>
<evidence type="ECO:0000256" key="8">
    <source>
        <dbReference type="ARBA" id="ARBA00022824"/>
    </source>
</evidence>
<evidence type="ECO:0000256" key="6">
    <source>
        <dbReference type="ARBA" id="ARBA00022676"/>
    </source>
</evidence>
<keyword evidence="9" id="KW-0914">Notch signaling pathway</keyword>